<name>A0A1E5Q7I5_9PROT</name>
<evidence type="ECO:0000313" key="1">
    <source>
        <dbReference type="EMBL" id="OEJ67100.1"/>
    </source>
</evidence>
<dbReference type="Proteomes" id="UP000095347">
    <property type="component" value="Unassembled WGS sequence"/>
</dbReference>
<protein>
    <submittedName>
        <fullName evidence="1">Uncharacterized protein</fullName>
    </submittedName>
</protein>
<comment type="caution">
    <text evidence="1">The sequence shown here is derived from an EMBL/GenBank/DDBJ whole genome shotgun (WGS) entry which is preliminary data.</text>
</comment>
<proteinExistence type="predicted"/>
<dbReference type="AlphaFoldDB" id="A0A1E5Q7I5"/>
<keyword evidence="2" id="KW-1185">Reference proteome</keyword>
<dbReference type="EMBL" id="MCGG01000025">
    <property type="protein sequence ID" value="OEJ67100.1"/>
    <property type="molecule type" value="Genomic_DNA"/>
</dbReference>
<dbReference type="STRING" id="28181.BEN30_09990"/>
<accession>A0A1E5Q7I5</accession>
<organism evidence="1 2">
    <name type="scientific">Magnetovibrio blakemorei</name>
    <dbReference type="NCBI Taxonomy" id="28181"/>
    <lineage>
        <taxon>Bacteria</taxon>
        <taxon>Pseudomonadati</taxon>
        <taxon>Pseudomonadota</taxon>
        <taxon>Alphaproteobacteria</taxon>
        <taxon>Rhodospirillales</taxon>
        <taxon>Magnetovibrionaceae</taxon>
        <taxon>Magnetovibrio</taxon>
    </lineage>
</organism>
<reference evidence="2" key="1">
    <citation type="submission" date="2016-07" db="EMBL/GenBank/DDBJ databases">
        <authorList>
            <person name="Florea S."/>
            <person name="Webb J.S."/>
            <person name="Jaromczyk J."/>
            <person name="Schardl C.L."/>
        </authorList>
    </citation>
    <scope>NUCLEOTIDE SEQUENCE [LARGE SCALE GENOMIC DNA]</scope>
    <source>
        <strain evidence="2">MV-1</strain>
    </source>
</reference>
<dbReference type="RefSeq" id="WP_139134934.1">
    <property type="nucleotide sequence ID" value="NZ_MCGG01000025.1"/>
</dbReference>
<evidence type="ECO:0000313" key="2">
    <source>
        <dbReference type="Proteomes" id="UP000095347"/>
    </source>
</evidence>
<gene>
    <name evidence="1" type="ORF">BEN30_09990</name>
</gene>
<sequence length="128" mass="14014">MKANLFDTKSSKQAVQGNILMSFTYVFSNDTLIDISLDSMNKGCPMKGTIVAVNHQLGAIVVESMDQKCMVLETIGRLTAKVGDQIEADWSQLGSILVENLSQNTQAQMMLQTVNVSRNEAIGRMTVL</sequence>